<dbReference type="PROSITE" id="PS51257">
    <property type="entry name" value="PROKAR_LIPOPROTEIN"/>
    <property type="match status" value="1"/>
</dbReference>
<proteinExistence type="inferred from homology"/>
<evidence type="ECO:0000256" key="5">
    <source>
        <dbReference type="ARBA" id="ARBA00023136"/>
    </source>
</evidence>
<evidence type="ECO:0000313" key="8">
    <source>
        <dbReference type="Proteomes" id="UP001059596"/>
    </source>
</evidence>
<evidence type="ECO:0000313" key="7">
    <source>
        <dbReference type="EMBL" id="KAI8034888.1"/>
    </source>
</evidence>
<dbReference type="Proteomes" id="UP001059596">
    <property type="component" value="Unassembled WGS sequence"/>
</dbReference>
<protein>
    <recommendedName>
        <fullName evidence="6">Gustatory receptor</fullName>
    </recommendedName>
</protein>
<evidence type="ECO:0000256" key="4">
    <source>
        <dbReference type="ARBA" id="ARBA00022989"/>
    </source>
</evidence>
<dbReference type="InterPro" id="IPR013604">
    <property type="entry name" value="7TM_chemorcpt"/>
</dbReference>
<keyword evidence="3 6" id="KW-0812">Transmembrane</keyword>
<keyword evidence="8" id="KW-1185">Reference proteome</keyword>
<accession>A0A9P9YDN8</accession>
<comment type="subcellular location">
    <subcellularLocation>
        <location evidence="1 6">Cell membrane</location>
        <topology evidence="1 6">Multi-pass membrane protein</topology>
    </subcellularLocation>
</comment>
<keyword evidence="2 6" id="KW-1003">Cell membrane</keyword>
<gene>
    <name evidence="7" type="ORF">M5D96_012404</name>
</gene>
<organism evidence="7 8">
    <name type="scientific">Drosophila gunungcola</name>
    <name type="common">fruit fly</name>
    <dbReference type="NCBI Taxonomy" id="103775"/>
    <lineage>
        <taxon>Eukaryota</taxon>
        <taxon>Metazoa</taxon>
        <taxon>Ecdysozoa</taxon>
        <taxon>Arthropoda</taxon>
        <taxon>Hexapoda</taxon>
        <taxon>Insecta</taxon>
        <taxon>Pterygota</taxon>
        <taxon>Neoptera</taxon>
        <taxon>Endopterygota</taxon>
        <taxon>Diptera</taxon>
        <taxon>Brachycera</taxon>
        <taxon>Muscomorpha</taxon>
        <taxon>Ephydroidea</taxon>
        <taxon>Drosophilidae</taxon>
        <taxon>Drosophila</taxon>
        <taxon>Sophophora</taxon>
    </lineage>
</organism>
<name>A0A9P9YDN8_9MUSC</name>
<comment type="function">
    <text evidence="6">Gustatory receptor which mediates acceptance or avoidance behavior, depending on its substrates.</text>
</comment>
<keyword evidence="6" id="KW-0807">Transducer</keyword>
<keyword evidence="4 6" id="KW-1133">Transmembrane helix</keyword>
<dbReference type="AlphaFoldDB" id="A0A9P9YDN8"/>
<evidence type="ECO:0000256" key="1">
    <source>
        <dbReference type="ARBA" id="ARBA00004651"/>
    </source>
</evidence>
<reference evidence="7" key="1">
    <citation type="journal article" date="2023" name="Genome Biol. Evol.">
        <title>Long-read-based Genome Assembly of Drosophila gunungcola Reveals Fewer Chemosensory Genes in Flower-breeding Species.</title>
        <authorList>
            <person name="Negi A."/>
            <person name="Liao B.Y."/>
            <person name="Yeh S.D."/>
        </authorList>
    </citation>
    <scope>NUCLEOTIDE SEQUENCE</scope>
    <source>
        <strain evidence="7">Sukarami</strain>
    </source>
</reference>
<comment type="caution">
    <text evidence="6">Lacks conserved residue(s) required for the propagation of feature annotation.</text>
</comment>
<sequence>MRVRRLCRMALRSWMGLVLILGLSCHYFSPTRGRLVHSRLLQIYNWLTMVANIVLYFPYYFYALVYFAEGTFRRQSFVIMVCHGNVKLQLVALSIQTLWRLLCERQVCQVYNELSAITELELKCEEHSRFYHVVFLAKMHNFLHNFNFGLSVLLVSGMRTFGMSDVLSIVYFIYNCLARNAVQVTYVLLLLELSEALRLNGQQQPESYGQLKEQLRREERLMELVRRVHRFFAWMVAVTLFYELYFNTATIYLGYSFVIQRNDALGLHLHALKILLTVLCFVVKLSDVLLLQIVCEHLLGQQNHLCATPKVQAKAAQRQWEMSVFRRAIRRASPENKVLGMFSMDMRCAFALISCSLSYGIIIIQIGYVRG</sequence>
<dbReference type="GO" id="GO:0050909">
    <property type="term" value="P:sensory perception of taste"/>
    <property type="evidence" value="ECO:0007669"/>
    <property type="project" value="InterPro"/>
</dbReference>
<feature type="transmembrane region" description="Helical" evidence="6">
    <location>
        <begin position="349"/>
        <end position="368"/>
    </location>
</feature>
<evidence type="ECO:0000256" key="3">
    <source>
        <dbReference type="ARBA" id="ARBA00022692"/>
    </source>
</evidence>
<dbReference type="EMBL" id="JAMKOV010000057">
    <property type="protein sequence ID" value="KAI8034888.1"/>
    <property type="molecule type" value="Genomic_DNA"/>
</dbReference>
<dbReference type="OrthoDB" id="7863234at2759"/>
<dbReference type="GO" id="GO:0007165">
    <property type="term" value="P:signal transduction"/>
    <property type="evidence" value="ECO:0007669"/>
    <property type="project" value="UniProtKB-KW"/>
</dbReference>
<dbReference type="GO" id="GO:0005886">
    <property type="term" value="C:plasma membrane"/>
    <property type="evidence" value="ECO:0007669"/>
    <property type="project" value="UniProtKB-SubCell"/>
</dbReference>
<comment type="similarity">
    <text evidence="6">Belongs to the insect chemoreceptor superfamily. Gustatory receptor (GR) family.</text>
</comment>
<feature type="transmembrane region" description="Helical" evidence="6">
    <location>
        <begin position="43"/>
        <end position="67"/>
    </location>
</feature>
<keyword evidence="5 6" id="KW-0472">Membrane</keyword>
<keyword evidence="6" id="KW-0675">Receptor</keyword>
<dbReference type="Pfam" id="PF08395">
    <property type="entry name" value="7tm_7"/>
    <property type="match status" value="1"/>
</dbReference>
<evidence type="ECO:0000256" key="6">
    <source>
        <dbReference type="RuleBase" id="RU363108"/>
    </source>
</evidence>
<evidence type="ECO:0000256" key="2">
    <source>
        <dbReference type="ARBA" id="ARBA00022475"/>
    </source>
</evidence>
<feature type="transmembrane region" description="Helical" evidence="6">
    <location>
        <begin position="231"/>
        <end position="254"/>
    </location>
</feature>
<comment type="caution">
    <text evidence="7">The sequence shown here is derived from an EMBL/GenBank/DDBJ whole genome shotgun (WGS) entry which is preliminary data.</text>
</comment>